<dbReference type="EMBL" id="CP011387">
    <property type="protein sequence ID" value="ANE43115.1"/>
    <property type="molecule type" value="Genomic_DNA"/>
</dbReference>
<dbReference type="KEGG" id="dpu:SU48_04290"/>
<dbReference type="Proteomes" id="UP000077363">
    <property type="component" value="Chromosome"/>
</dbReference>
<protein>
    <submittedName>
        <fullName evidence="2">Uncharacterized protein</fullName>
    </submittedName>
</protein>
<feature type="chain" id="PRO_5008000459" evidence="1">
    <location>
        <begin position="19"/>
        <end position="223"/>
    </location>
</feature>
<evidence type="ECO:0000313" key="2">
    <source>
        <dbReference type="EMBL" id="ANE43115.1"/>
    </source>
</evidence>
<evidence type="ECO:0000256" key="1">
    <source>
        <dbReference type="SAM" id="SignalP"/>
    </source>
</evidence>
<dbReference type="STRING" id="1182568.SU48_04290"/>
<dbReference type="AlphaFoldDB" id="A0A172T7U7"/>
<organism evidence="2 3">
    <name type="scientific">Deinococcus puniceus</name>
    <dbReference type="NCBI Taxonomy" id="1182568"/>
    <lineage>
        <taxon>Bacteria</taxon>
        <taxon>Thermotogati</taxon>
        <taxon>Deinococcota</taxon>
        <taxon>Deinococci</taxon>
        <taxon>Deinococcales</taxon>
        <taxon>Deinococcaceae</taxon>
        <taxon>Deinococcus</taxon>
    </lineage>
</organism>
<reference evidence="2 3" key="1">
    <citation type="submission" date="2015-01" db="EMBL/GenBank/DDBJ databases">
        <title>Deinococcus puniceus/DY1/ whole genome sequencing.</title>
        <authorList>
            <person name="Kim M.K."/>
            <person name="Srinivasan S."/>
            <person name="Lee J.-J."/>
        </authorList>
    </citation>
    <scope>NUCLEOTIDE SEQUENCE [LARGE SCALE GENOMIC DNA]</scope>
    <source>
        <strain evidence="2 3">DY1</strain>
    </source>
</reference>
<dbReference type="RefSeq" id="WP_064014171.1">
    <property type="nucleotide sequence ID" value="NZ_CP011387.1"/>
</dbReference>
<feature type="signal peptide" evidence="1">
    <location>
        <begin position="1"/>
        <end position="18"/>
    </location>
</feature>
<evidence type="ECO:0000313" key="3">
    <source>
        <dbReference type="Proteomes" id="UP000077363"/>
    </source>
</evidence>
<keyword evidence="1" id="KW-0732">Signal</keyword>
<keyword evidence="3" id="KW-1185">Reference proteome</keyword>
<proteinExistence type="predicted"/>
<gene>
    <name evidence="2" type="ORF">SU48_04290</name>
</gene>
<name>A0A172T7U7_9DEIO</name>
<accession>A0A172T7U7</accession>
<dbReference type="PATRIC" id="fig|1182568.3.peg.895"/>
<sequence>MIRLVALVVWLMLSYAAAQPLTRTVPSNLFYNTISPERHSTICQAAIATTLDTTLTDDQRDARFKREGGYSLPIFKDKNITVYLKTPEIGAYISCAGEARRVQKIGAPLSSIGPLQIVDVDFYVIGEAESYFDATFPRLELVFLDSRKSEIIRLKYRAGGADPRALLNSNDEVTSWRVNSFYRFTYYREPDQYVEQFAKAMYLRVELQYEDVNKFIDLRVLRR</sequence>